<reference evidence="17 18" key="1">
    <citation type="submission" date="2018-06" db="EMBL/GenBank/DDBJ databases">
        <authorList>
            <consortium name="Pathogen Informatics"/>
            <person name="Doyle S."/>
        </authorList>
    </citation>
    <scope>NUCLEOTIDE SEQUENCE [LARGE SCALE GENOMIC DNA]</scope>
    <source>
        <strain evidence="17 18">NCTC13337</strain>
    </source>
</reference>
<evidence type="ECO:0000256" key="12">
    <source>
        <dbReference type="HAMAP-Rule" id="MF_00974"/>
    </source>
</evidence>
<dbReference type="InterPro" id="IPR036977">
    <property type="entry name" value="DNA_primase_Znf_CHC2"/>
</dbReference>
<evidence type="ECO:0000256" key="3">
    <source>
        <dbReference type="ARBA" id="ARBA00022679"/>
    </source>
</evidence>
<feature type="zinc finger region" description="CHC2-type" evidence="12 14">
    <location>
        <begin position="40"/>
        <end position="64"/>
    </location>
</feature>
<dbReference type="SMART" id="SM00400">
    <property type="entry name" value="ZnF_CHCC"/>
    <property type="match status" value="1"/>
</dbReference>
<evidence type="ECO:0000256" key="13">
    <source>
        <dbReference type="PIRNR" id="PIRNR002811"/>
    </source>
</evidence>
<dbReference type="PIRSF" id="PIRSF002811">
    <property type="entry name" value="DnaG"/>
    <property type="match status" value="1"/>
</dbReference>
<dbReference type="EMBL" id="UHIC01000001">
    <property type="protein sequence ID" value="SUO93516.1"/>
    <property type="molecule type" value="Genomic_DNA"/>
</dbReference>
<dbReference type="Gene3D" id="3.90.980.10">
    <property type="entry name" value="DNA primase, catalytic core, N-terminal domain"/>
    <property type="match status" value="1"/>
</dbReference>
<evidence type="ECO:0000256" key="4">
    <source>
        <dbReference type="ARBA" id="ARBA00022695"/>
    </source>
</evidence>
<dbReference type="InterPro" id="IPR002694">
    <property type="entry name" value="Znf_CHC2"/>
</dbReference>
<dbReference type="InterPro" id="IPR037068">
    <property type="entry name" value="DNA_primase_core_N_sf"/>
</dbReference>
<dbReference type="Gene3D" id="3.90.580.10">
    <property type="entry name" value="Zinc finger, CHC2-type domain"/>
    <property type="match status" value="1"/>
</dbReference>
<dbReference type="GO" id="GO:0008270">
    <property type="term" value="F:zinc ion binding"/>
    <property type="evidence" value="ECO:0007669"/>
    <property type="project" value="UniProtKB-UniRule"/>
</dbReference>
<dbReference type="Proteomes" id="UP000254601">
    <property type="component" value="Unassembled WGS sequence"/>
</dbReference>
<dbReference type="InterPro" id="IPR006171">
    <property type="entry name" value="TOPRIM_dom"/>
</dbReference>
<dbReference type="SMART" id="SM00493">
    <property type="entry name" value="TOPRIM"/>
    <property type="match status" value="1"/>
</dbReference>
<keyword evidence="15" id="KW-0175">Coiled coil</keyword>
<evidence type="ECO:0000256" key="2">
    <source>
        <dbReference type="ARBA" id="ARBA00022515"/>
    </source>
</evidence>
<dbReference type="SUPFAM" id="SSF56731">
    <property type="entry name" value="DNA primase core"/>
    <property type="match status" value="1"/>
</dbReference>
<dbReference type="FunFam" id="3.90.580.10:FF:000001">
    <property type="entry name" value="DNA primase"/>
    <property type="match status" value="1"/>
</dbReference>
<dbReference type="GO" id="GO:0005737">
    <property type="term" value="C:cytoplasm"/>
    <property type="evidence" value="ECO:0007669"/>
    <property type="project" value="TreeGrafter"/>
</dbReference>
<feature type="domain" description="Toprim" evidence="16">
    <location>
        <begin position="256"/>
        <end position="339"/>
    </location>
</feature>
<evidence type="ECO:0000313" key="18">
    <source>
        <dbReference type="Proteomes" id="UP000254601"/>
    </source>
</evidence>
<keyword evidence="4 12" id="KW-0548">Nucleotidyltransferase</keyword>
<proteinExistence type="inferred from homology"/>
<dbReference type="InterPro" id="IPR030846">
    <property type="entry name" value="DnaG_bac"/>
</dbReference>
<dbReference type="RefSeq" id="WP_115305811.1">
    <property type="nucleotide sequence ID" value="NZ_UHIC01000001.1"/>
</dbReference>
<comment type="catalytic activity">
    <reaction evidence="12">
        <text>ssDNA + n NTP = ssDNA/pppN(pN)n-1 hybrid + (n-1) diphosphate.</text>
        <dbReference type="EC" id="2.7.7.101"/>
    </reaction>
</comment>
<dbReference type="EC" id="2.7.7.101" evidence="12"/>
<keyword evidence="11 12" id="KW-0804">Transcription</keyword>
<dbReference type="PANTHER" id="PTHR30313:SF2">
    <property type="entry name" value="DNA PRIMASE"/>
    <property type="match status" value="1"/>
</dbReference>
<keyword evidence="7 12" id="KW-0863">Zinc-finger</keyword>
<dbReference type="GO" id="GO:1990077">
    <property type="term" value="C:primosome complex"/>
    <property type="evidence" value="ECO:0007669"/>
    <property type="project" value="UniProtKB-KW"/>
</dbReference>
<evidence type="ECO:0000256" key="5">
    <source>
        <dbReference type="ARBA" id="ARBA00022705"/>
    </source>
</evidence>
<dbReference type="Pfam" id="PF01807">
    <property type="entry name" value="Zn_ribbon_DnaG"/>
    <property type="match status" value="1"/>
</dbReference>
<dbReference type="OrthoDB" id="9803773at2"/>
<comment type="function">
    <text evidence="12 13">RNA polymerase that catalyzes the synthesis of short RNA molecules used as primers for DNA polymerase during DNA replication.</text>
</comment>
<dbReference type="PROSITE" id="PS50880">
    <property type="entry name" value="TOPRIM"/>
    <property type="match status" value="1"/>
</dbReference>
<protein>
    <recommendedName>
        <fullName evidence="12 13">DNA primase</fullName>
        <ecNumber evidence="12">2.7.7.101</ecNumber>
    </recommendedName>
</protein>
<dbReference type="Pfam" id="PF13155">
    <property type="entry name" value="Toprim_2"/>
    <property type="match status" value="1"/>
</dbReference>
<keyword evidence="2 12" id="KW-0639">Primosome</keyword>
<evidence type="ECO:0000256" key="11">
    <source>
        <dbReference type="ARBA" id="ARBA00023163"/>
    </source>
</evidence>
<sequence>MKSIQRTFIDNLIARTDIAALIGSRITFQKVQGGNSWACCPFHSEKTPSFSVNHQKQFYYCFGCHESGDALRFLMNYDHLTFPEAVEALAAFNGVEVIYEESFDAHDNAQTKARVEEGLACLEAAANFFHEQFYLPIGEKARNYLRQRKVKKTIVDQFLLGYAPAEQTLIKALGDKFSIELMKAVGLIGEKDGRQFDWFRDRLMFPIRNIRGQVIAFGARALGDVQPKYLNSAESDWFNKRYELYGLDQALQSKPKSLIVTEGYMDVVKLTQYGFPQSVAALGTAIGETHIQQLKKRTKKAYFCFDGDTAGQDAAKKALQAIFAQHDDSHEWRFVFMPEGEDPDSLLTKEGRESFHQYLDASLTPSQFIQRILAIQNREQWSVEQRAKVVHQAEEWLAYLPEGSYRELLQQELQNLLSASLIIEAEPSKTQNEQAYSQKYISENKQSVALARAEWRMTAILEKYPQWSLCSEISDAIPMLQEKYPFFIELLYLARAGATSDLLNQKLLEKGIEKEIEQSRRLLSVLSEVELKQEFLGTIARLQAQSANLRERLEKLGERPH</sequence>
<keyword evidence="5 12" id="KW-0235">DNA replication</keyword>
<comment type="domain">
    <text evidence="12">Contains an N-terminal zinc-binding domain, a central core domain that contains the primase activity, and a C-terminal DnaB-binding domain.</text>
</comment>
<dbReference type="GO" id="GO:0006269">
    <property type="term" value="P:DNA replication, synthesis of primer"/>
    <property type="evidence" value="ECO:0007669"/>
    <property type="project" value="UniProtKB-UniRule"/>
</dbReference>
<organism evidence="17 18">
    <name type="scientific">Suttonella ornithocola</name>
    <dbReference type="NCBI Taxonomy" id="279832"/>
    <lineage>
        <taxon>Bacteria</taxon>
        <taxon>Pseudomonadati</taxon>
        <taxon>Pseudomonadota</taxon>
        <taxon>Gammaproteobacteria</taxon>
        <taxon>Cardiobacteriales</taxon>
        <taxon>Cardiobacteriaceae</taxon>
        <taxon>Suttonella</taxon>
    </lineage>
</organism>
<keyword evidence="6 12" id="KW-0479">Metal-binding</keyword>
<evidence type="ECO:0000256" key="8">
    <source>
        <dbReference type="ARBA" id="ARBA00022833"/>
    </source>
</evidence>
<dbReference type="NCBIfam" id="TIGR01391">
    <property type="entry name" value="dnaG"/>
    <property type="match status" value="1"/>
</dbReference>
<dbReference type="InterPro" id="IPR006295">
    <property type="entry name" value="DNA_primase_DnaG"/>
</dbReference>
<dbReference type="InterPro" id="IPR013264">
    <property type="entry name" value="DNAG_N"/>
</dbReference>
<dbReference type="SUPFAM" id="SSF57783">
    <property type="entry name" value="Zinc beta-ribbon"/>
    <property type="match status" value="1"/>
</dbReference>
<evidence type="ECO:0000256" key="6">
    <source>
        <dbReference type="ARBA" id="ARBA00022723"/>
    </source>
</evidence>
<evidence type="ECO:0000256" key="14">
    <source>
        <dbReference type="PIRSR" id="PIRSR002811-1"/>
    </source>
</evidence>
<dbReference type="CDD" id="cd03364">
    <property type="entry name" value="TOPRIM_DnaG_primases"/>
    <property type="match status" value="1"/>
</dbReference>
<dbReference type="GO" id="GO:0003677">
    <property type="term" value="F:DNA binding"/>
    <property type="evidence" value="ECO:0007669"/>
    <property type="project" value="UniProtKB-KW"/>
</dbReference>
<gene>
    <name evidence="12 17" type="primary">dnaG</name>
    <name evidence="17" type="ORF">NCTC13337_00278</name>
</gene>
<dbReference type="FunFam" id="3.40.1360.10:FF:000002">
    <property type="entry name" value="DNA primase"/>
    <property type="match status" value="1"/>
</dbReference>
<evidence type="ECO:0000256" key="7">
    <source>
        <dbReference type="ARBA" id="ARBA00022771"/>
    </source>
</evidence>
<accession>A0A380MN95</accession>
<evidence type="ECO:0000256" key="9">
    <source>
        <dbReference type="ARBA" id="ARBA00022842"/>
    </source>
</evidence>
<feature type="coiled-coil region" evidence="15">
    <location>
        <begin position="532"/>
        <end position="559"/>
    </location>
</feature>
<keyword evidence="10 12" id="KW-0238">DNA-binding</keyword>
<keyword evidence="1 12" id="KW-0240">DNA-directed RNA polymerase</keyword>
<comment type="subunit">
    <text evidence="12">Monomer. Interacts with DnaB.</text>
</comment>
<dbReference type="Gene3D" id="1.20.50.20">
    <property type="entry name" value="DnaG, RNA polymerase domain, helical bundle"/>
    <property type="match status" value="1"/>
</dbReference>
<keyword evidence="3 12" id="KW-0808">Transferase</keyword>
<evidence type="ECO:0000256" key="1">
    <source>
        <dbReference type="ARBA" id="ARBA00022478"/>
    </source>
</evidence>
<dbReference type="HAMAP" id="MF_00974">
    <property type="entry name" value="DNA_primase_DnaG"/>
    <property type="match status" value="1"/>
</dbReference>
<name>A0A380MN95_9GAMM</name>
<evidence type="ECO:0000259" key="16">
    <source>
        <dbReference type="PROSITE" id="PS50880"/>
    </source>
</evidence>
<keyword evidence="8 12" id="KW-0862">Zinc</keyword>
<evidence type="ECO:0000313" key="17">
    <source>
        <dbReference type="EMBL" id="SUO93516.1"/>
    </source>
</evidence>
<dbReference type="InterPro" id="IPR034151">
    <property type="entry name" value="TOPRIM_DnaG_bac"/>
</dbReference>
<dbReference type="Gene3D" id="3.40.1360.10">
    <property type="match status" value="1"/>
</dbReference>
<dbReference type="Pfam" id="PF08275">
    <property type="entry name" value="DNAG_N"/>
    <property type="match status" value="1"/>
</dbReference>
<dbReference type="GO" id="GO:0000428">
    <property type="term" value="C:DNA-directed RNA polymerase complex"/>
    <property type="evidence" value="ECO:0007669"/>
    <property type="project" value="UniProtKB-KW"/>
</dbReference>
<dbReference type="PANTHER" id="PTHR30313">
    <property type="entry name" value="DNA PRIMASE"/>
    <property type="match status" value="1"/>
</dbReference>
<evidence type="ECO:0000256" key="15">
    <source>
        <dbReference type="SAM" id="Coils"/>
    </source>
</evidence>
<dbReference type="AlphaFoldDB" id="A0A380MN95"/>
<dbReference type="GO" id="GO:0003899">
    <property type="term" value="F:DNA-directed RNA polymerase activity"/>
    <property type="evidence" value="ECO:0007669"/>
    <property type="project" value="UniProtKB-UniRule"/>
</dbReference>
<dbReference type="InterPro" id="IPR050219">
    <property type="entry name" value="DnaG_primase"/>
</dbReference>
<comment type="similarity">
    <text evidence="12 13">Belongs to the DnaG primase family.</text>
</comment>
<evidence type="ECO:0000256" key="10">
    <source>
        <dbReference type="ARBA" id="ARBA00023125"/>
    </source>
</evidence>
<comment type="cofactor">
    <cofactor evidence="12 13 14">
        <name>Zn(2+)</name>
        <dbReference type="ChEBI" id="CHEBI:29105"/>
    </cofactor>
    <text evidence="12 13 14">Binds 1 zinc ion per monomer.</text>
</comment>
<keyword evidence="18" id="KW-1185">Reference proteome</keyword>
<keyword evidence="9" id="KW-0460">Magnesium</keyword>